<dbReference type="InterPro" id="IPR042574">
    <property type="entry name" value="FucT_N_sf"/>
</dbReference>
<accession>J9F4L3</accession>
<comment type="caution">
    <text evidence="1">The sequence shown here is derived from an EMBL/GenBank/DDBJ whole genome shotgun (WGS) entry which is preliminary data.</text>
</comment>
<sequence length="67" mass="7835">MRRLILTDKGSVYMKTIKLNYAGVGADFNKTQNLIYDVLKNNGYDVQISDDPDYVVCDYCDEKYYTY</sequence>
<protein>
    <submittedName>
        <fullName evidence="1">Uncharacterized protein</fullName>
    </submittedName>
</protein>
<proteinExistence type="predicted"/>
<name>J9F4L3_9ZZZZ</name>
<dbReference type="Gene3D" id="3.40.50.11650">
    <property type="entry name" value="Glycosyl transferase family 10, N-terminal domain"/>
    <property type="match status" value="1"/>
</dbReference>
<gene>
    <name evidence="1" type="ORF">EVA_22450</name>
</gene>
<feature type="non-terminal residue" evidence="1">
    <location>
        <position position="67"/>
    </location>
</feature>
<evidence type="ECO:0000313" key="1">
    <source>
        <dbReference type="EMBL" id="EJW89443.1"/>
    </source>
</evidence>
<dbReference type="AlphaFoldDB" id="J9F4L3"/>
<reference evidence="1" key="1">
    <citation type="journal article" date="2012" name="PLoS ONE">
        <title>Gene sets for utilization of primary and secondary nutrition supplies in the distal gut of endangered iberian lynx.</title>
        <authorList>
            <person name="Alcaide M."/>
            <person name="Messina E."/>
            <person name="Richter M."/>
            <person name="Bargiela R."/>
            <person name="Peplies J."/>
            <person name="Huws S.A."/>
            <person name="Newbold C.J."/>
            <person name="Golyshin P.N."/>
            <person name="Simon M.A."/>
            <person name="Lopez G."/>
            <person name="Yakimov M.M."/>
            <person name="Ferrer M."/>
        </authorList>
    </citation>
    <scope>NUCLEOTIDE SEQUENCE</scope>
</reference>
<dbReference type="EMBL" id="AMCI01009472">
    <property type="protein sequence ID" value="EJW89443.1"/>
    <property type="molecule type" value="Genomic_DNA"/>
</dbReference>
<organism evidence="1">
    <name type="scientific">gut metagenome</name>
    <dbReference type="NCBI Taxonomy" id="749906"/>
    <lineage>
        <taxon>unclassified sequences</taxon>
        <taxon>metagenomes</taxon>
        <taxon>organismal metagenomes</taxon>
    </lineage>
</organism>